<evidence type="ECO:0000259" key="3">
    <source>
        <dbReference type="PROSITE" id="PS51186"/>
    </source>
</evidence>
<dbReference type="EC" id="2.3.1.183" evidence="4"/>
<dbReference type="PANTHER" id="PTHR43072:SF23">
    <property type="entry name" value="UPF0039 PROTEIN C11D3.02C"/>
    <property type="match status" value="1"/>
</dbReference>
<dbReference type="SUPFAM" id="SSF55729">
    <property type="entry name" value="Acyl-CoA N-acyltransferases (Nat)"/>
    <property type="match status" value="1"/>
</dbReference>
<gene>
    <name evidence="4" type="ORF">J2W69_001744</name>
</gene>
<evidence type="ECO:0000313" key="5">
    <source>
        <dbReference type="Proteomes" id="UP001257909"/>
    </source>
</evidence>
<accession>A0ABU1VYK7</accession>
<proteinExistence type="predicted"/>
<dbReference type="EMBL" id="JAVDWR010000004">
    <property type="protein sequence ID" value="MDR7120806.1"/>
    <property type="molecule type" value="Genomic_DNA"/>
</dbReference>
<organism evidence="4 5">
    <name type="scientific">Rheinheimera soli</name>
    <dbReference type="NCBI Taxonomy" id="443616"/>
    <lineage>
        <taxon>Bacteria</taxon>
        <taxon>Pseudomonadati</taxon>
        <taxon>Pseudomonadota</taxon>
        <taxon>Gammaproteobacteria</taxon>
        <taxon>Chromatiales</taxon>
        <taxon>Chromatiaceae</taxon>
        <taxon>Rheinheimera</taxon>
    </lineage>
</organism>
<dbReference type="InterPro" id="IPR016181">
    <property type="entry name" value="Acyl_CoA_acyltransferase"/>
</dbReference>
<feature type="domain" description="N-acetyltransferase" evidence="3">
    <location>
        <begin position="1"/>
        <end position="152"/>
    </location>
</feature>
<dbReference type="Pfam" id="PF00583">
    <property type="entry name" value="Acetyltransf_1"/>
    <property type="match status" value="1"/>
</dbReference>
<name>A0ABU1VYK7_9GAMM</name>
<evidence type="ECO:0000256" key="2">
    <source>
        <dbReference type="ARBA" id="ARBA00023315"/>
    </source>
</evidence>
<dbReference type="NCBIfam" id="NF040503">
    <property type="entry name" value="resist_ArsN1a"/>
    <property type="match status" value="1"/>
</dbReference>
<protein>
    <submittedName>
        <fullName evidence="4">Phosphinothricin acetyltransferase</fullName>
        <ecNumber evidence="4">2.3.1.183</ecNumber>
    </submittedName>
</protein>
<dbReference type="PANTHER" id="PTHR43072">
    <property type="entry name" value="N-ACETYLTRANSFERASE"/>
    <property type="match status" value="1"/>
</dbReference>
<reference evidence="4 5" key="1">
    <citation type="submission" date="2023-07" db="EMBL/GenBank/DDBJ databases">
        <title>Sorghum-associated microbial communities from plants grown in Nebraska, USA.</title>
        <authorList>
            <person name="Schachtman D."/>
        </authorList>
    </citation>
    <scope>NUCLEOTIDE SEQUENCE [LARGE SCALE GENOMIC DNA]</scope>
    <source>
        <strain evidence="4 5">4138</strain>
    </source>
</reference>
<sequence length="169" mass="19115">MQIRLLQAADLPAICQIYNQGIGSGNATFETRLRTEADLQSWLEQLDQYPVLVLEQQGRVTGFAALSPYRSRDCYRGIAEFSIYLDPTVQGKGYGLPLLQALLQQAQQQGFWKVLSRIFTFNKASRALCQKAGFREVGIYEKHAQLKGQWLDVAVVEYLIPTNQNGEQQ</sequence>
<evidence type="ECO:0000256" key="1">
    <source>
        <dbReference type="ARBA" id="ARBA00022679"/>
    </source>
</evidence>
<dbReference type="CDD" id="cd04301">
    <property type="entry name" value="NAT_SF"/>
    <property type="match status" value="1"/>
</dbReference>
<dbReference type="Proteomes" id="UP001257909">
    <property type="component" value="Unassembled WGS sequence"/>
</dbReference>
<comment type="caution">
    <text evidence="4">The sequence shown here is derived from an EMBL/GenBank/DDBJ whole genome shotgun (WGS) entry which is preliminary data.</text>
</comment>
<keyword evidence="1 4" id="KW-0808">Transferase</keyword>
<dbReference type="RefSeq" id="WP_310276790.1">
    <property type="nucleotide sequence ID" value="NZ_JAVDWR010000004.1"/>
</dbReference>
<keyword evidence="5" id="KW-1185">Reference proteome</keyword>
<keyword evidence="2 4" id="KW-0012">Acyltransferase</keyword>
<evidence type="ECO:0000313" key="4">
    <source>
        <dbReference type="EMBL" id="MDR7120806.1"/>
    </source>
</evidence>
<dbReference type="PROSITE" id="PS51186">
    <property type="entry name" value="GNAT"/>
    <property type="match status" value="1"/>
</dbReference>
<dbReference type="GO" id="GO:0102971">
    <property type="term" value="F:phosphinothricin N-acetyltransferase activity"/>
    <property type="evidence" value="ECO:0007669"/>
    <property type="project" value="UniProtKB-EC"/>
</dbReference>
<dbReference type="InterPro" id="IPR000182">
    <property type="entry name" value="GNAT_dom"/>
</dbReference>
<dbReference type="Gene3D" id="3.40.630.30">
    <property type="match status" value="1"/>
</dbReference>